<sequence>MTTSTFANLDRFHGTERYYSHWLGIKLTDGAFYLQENGAAWLVDAIASHQTKKLLSDPMLKAIQFWTLTVNPDNSALLRCDRDEGDTALTQEIPFTDFPLSEIKLYLVEKVLMLPSEY</sequence>
<dbReference type="EMBL" id="JYON01000025">
    <property type="protein sequence ID" value="KJH70248.1"/>
    <property type="molecule type" value="Genomic_DNA"/>
</dbReference>
<dbReference type="OrthoDB" id="1255124at2"/>
<dbReference type="STRING" id="1618023.UH38_19050"/>
<evidence type="ECO:0000313" key="2">
    <source>
        <dbReference type="EMBL" id="KJH70248.1"/>
    </source>
</evidence>
<dbReference type="InterPro" id="IPR049241">
    <property type="entry name" value="DUF6876"/>
</dbReference>
<dbReference type="Pfam" id="PF21781">
    <property type="entry name" value="DUF6876"/>
    <property type="match status" value="1"/>
</dbReference>
<dbReference type="RefSeq" id="WP_045056270.1">
    <property type="nucleotide sequence ID" value="NZ_CAWMDP010000018.1"/>
</dbReference>
<feature type="domain" description="DUF6876" evidence="1">
    <location>
        <begin position="6"/>
        <end position="118"/>
    </location>
</feature>
<proteinExistence type="predicted"/>
<dbReference type="Proteomes" id="UP000032452">
    <property type="component" value="Unassembled WGS sequence"/>
</dbReference>
<evidence type="ECO:0000259" key="1">
    <source>
        <dbReference type="Pfam" id="PF21781"/>
    </source>
</evidence>
<dbReference type="PATRIC" id="fig|1618023.3.peg.1812"/>
<name>A0A0D8ZN67_9CYAN</name>
<comment type="caution">
    <text evidence="2">The sequence shown here is derived from an EMBL/GenBank/DDBJ whole genome shotgun (WGS) entry which is preliminary data.</text>
</comment>
<evidence type="ECO:0000313" key="3">
    <source>
        <dbReference type="Proteomes" id="UP000032452"/>
    </source>
</evidence>
<organism evidence="2 3">
    <name type="scientific">Aliterella atlantica CENA595</name>
    <dbReference type="NCBI Taxonomy" id="1618023"/>
    <lineage>
        <taxon>Bacteria</taxon>
        <taxon>Bacillati</taxon>
        <taxon>Cyanobacteriota</taxon>
        <taxon>Cyanophyceae</taxon>
        <taxon>Chroococcidiopsidales</taxon>
        <taxon>Aliterellaceae</taxon>
        <taxon>Aliterella</taxon>
    </lineage>
</organism>
<protein>
    <recommendedName>
        <fullName evidence="1">DUF6876 domain-containing protein</fullName>
    </recommendedName>
</protein>
<keyword evidence="3" id="KW-1185">Reference proteome</keyword>
<reference evidence="2 3" key="1">
    <citation type="submission" date="2015-02" db="EMBL/GenBank/DDBJ databases">
        <title>Draft genome of a novel marine cyanobacterium (Chroococcales) isolated from South Atlantic Ocean.</title>
        <authorList>
            <person name="Rigonato J."/>
            <person name="Alvarenga D.O."/>
            <person name="Branco L.H."/>
            <person name="Varani A.M."/>
            <person name="Brandini F.P."/>
            <person name="Fiore M.F."/>
        </authorList>
    </citation>
    <scope>NUCLEOTIDE SEQUENCE [LARGE SCALE GENOMIC DNA]</scope>
    <source>
        <strain evidence="2 3">CENA595</strain>
    </source>
</reference>
<gene>
    <name evidence="2" type="ORF">UH38_19050</name>
</gene>
<dbReference type="AlphaFoldDB" id="A0A0D8ZN67"/>
<accession>A0A0D8ZN67</accession>